<dbReference type="InterPro" id="IPR036282">
    <property type="entry name" value="Glutathione-S-Trfase_C_sf"/>
</dbReference>
<evidence type="ECO:0000259" key="1">
    <source>
        <dbReference type="PROSITE" id="PS50404"/>
    </source>
</evidence>
<gene>
    <name evidence="2" type="ORF">OH76DRAFT_1398812</name>
</gene>
<dbReference type="Pfam" id="PF22041">
    <property type="entry name" value="GST_C_7"/>
    <property type="match status" value="1"/>
</dbReference>
<organism evidence="2 3">
    <name type="scientific">Lentinus brumalis</name>
    <dbReference type="NCBI Taxonomy" id="2498619"/>
    <lineage>
        <taxon>Eukaryota</taxon>
        <taxon>Fungi</taxon>
        <taxon>Dikarya</taxon>
        <taxon>Basidiomycota</taxon>
        <taxon>Agaricomycotina</taxon>
        <taxon>Agaricomycetes</taxon>
        <taxon>Polyporales</taxon>
        <taxon>Polyporaceae</taxon>
        <taxon>Lentinus</taxon>
    </lineage>
</organism>
<dbReference type="STRING" id="139420.A0A371DMD4"/>
<name>A0A371DMD4_9APHY</name>
<evidence type="ECO:0000313" key="3">
    <source>
        <dbReference type="Proteomes" id="UP000256964"/>
    </source>
</evidence>
<dbReference type="SUPFAM" id="SSF47616">
    <property type="entry name" value="GST C-terminal domain-like"/>
    <property type="match status" value="1"/>
</dbReference>
<sequence>MPEPIVFYDIPRKANVPSDTAWSPNTWKTRYSLNIKGLSYRTVWVEYPDIEALYKKLGVEPTDTGPTGAPFYTLPLIYDPKTKEYVSDSAAIARYLDKTYPDTPMLIPKETDALHAAFQRAFAAVFNPGNAGFSWIMMPETYVRLNPASQGYFRRTREQWFGMALEELAPRGSEKRQKHWEVVKDAFHEVAGWLQAGGQERLFFLGGETICYADIVIAAFIIWFRNTFSEDSAEWRDMLSWDGGRWGKLTEAFRKHESVDDGSPLEL</sequence>
<dbReference type="InterPro" id="IPR054416">
    <property type="entry name" value="GST_UstS-like_C"/>
</dbReference>
<dbReference type="PANTHER" id="PTHR43968">
    <property type="match status" value="1"/>
</dbReference>
<proteinExistence type="predicted"/>
<dbReference type="Pfam" id="PF13409">
    <property type="entry name" value="GST_N_2"/>
    <property type="match status" value="1"/>
</dbReference>
<protein>
    <recommendedName>
        <fullName evidence="1">GST N-terminal domain-containing protein</fullName>
    </recommendedName>
</protein>
<dbReference type="InterPro" id="IPR036249">
    <property type="entry name" value="Thioredoxin-like_sf"/>
</dbReference>
<dbReference type="InterPro" id="IPR050983">
    <property type="entry name" value="GST_Omega/HSP26"/>
</dbReference>
<dbReference type="Proteomes" id="UP000256964">
    <property type="component" value="Unassembled WGS sequence"/>
</dbReference>
<dbReference type="SUPFAM" id="SSF52833">
    <property type="entry name" value="Thioredoxin-like"/>
    <property type="match status" value="1"/>
</dbReference>
<reference evidence="2 3" key="1">
    <citation type="journal article" date="2018" name="Biotechnol. Biofuels">
        <title>Integrative visual omics of the white-rot fungus Polyporus brumalis exposes the biotechnological potential of its oxidative enzymes for delignifying raw plant biomass.</title>
        <authorList>
            <person name="Miyauchi S."/>
            <person name="Rancon A."/>
            <person name="Drula E."/>
            <person name="Hage H."/>
            <person name="Chaduli D."/>
            <person name="Favel A."/>
            <person name="Grisel S."/>
            <person name="Henrissat B."/>
            <person name="Herpoel-Gimbert I."/>
            <person name="Ruiz-Duenas F.J."/>
            <person name="Chevret D."/>
            <person name="Hainaut M."/>
            <person name="Lin J."/>
            <person name="Wang M."/>
            <person name="Pangilinan J."/>
            <person name="Lipzen A."/>
            <person name="Lesage-Meessen L."/>
            <person name="Navarro D."/>
            <person name="Riley R."/>
            <person name="Grigoriev I.V."/>
            <person name="Zhou S."/>
            <person name="Raouche S."/>
            <person name="Rosso M.N."/>
        </authorList>
    </citation>
    <scope>NUCLEOTIDE SEQUENCE [LARGE SCALE GENOMIC DNA]</scope>
    <source>
        <strain evidence="2 3">BRFM 1820</strain>
    </source>
</reference>
<accession>A0A371DMD4</accession>
<dbReference type="OrthoDB" id="4951845at2759"/>
<evidence type="ECO:0000313" key="2">
    <source>
        <dbReference type="EMBL" id="RDX53699.1"/>
    </source>
</evidence>
<dbReference type="AlphaFoldDB" id="A0A371DMD4"/>
<feature type="domain" description="GST N-terminal" evidence="1">
    <location>
        <begin position="13"/>
        <end position="104"/>
    </location>
</feature>
<dbReference type="InterPro" id="IPR004045">
    <property type="entry name" value="Glutathione_S-Trfase_N"/>
</dbReference>
<dbReference type="Gene3D" id="1.20.1050.10">
    <property type="match status" value="1"/>
</dbReference>
<dbReference type="PROSITE" id="PS50404">
    <property type="entry name" value="GST_NTER"/>
    <property type="match status" value="1"/>
</dbReference>
<dbReference type="GO" id="GO:0005737">
    <property type="term" value="C:cytoplasm"/>
    <property type="evidence" value="ECO:0007669"/>
    <property type="project" value="TreeGrafter"/>
</dbReference>
<keyword evidence="3" id="KW-1185">Reference proteome</keyword>
<dbReference type="EMBL" id="KZ857386">
    <property type="protein sequence ID" value="RDX53699.1"/>
    <property type="molecule type" value="Genomic_DNA"/>
</dbReference>
<dbReference type="Gene3D" id="3.40.30.10">
    <property type="entry name" value="Glutaredoxin"/>
    <property type="match status" value="1"/>
</dbReference>
<dbReference type="PANTHER" id="PTHR43968:SF6">
    <property type="entry name" value="GLUTATHIONE S-TRANSFERASE OMEGA"/>
    <property type="match status" value="1"/>
</dbReference>